<dbReference type="SUPFAM" id="SSF48452">
    <property type="entry name" value="TPR-like"/>
    <property type="match status" value="3"/>
</dbReference>
<sequence length="1074" mass="118712">MVAGNGKLLKVAMMSKEQAVHLCKEGDGQLATGELSLATTFYMAAFSCRAPVAVEKVSSLGKESRDKVIAILEEWCRGETPIPRVQCSNLNPPSLNVGIAAIFLSTLSPNNMAASLCKMEALLKLGRYEEVASRCGSLLDSHDGVELVLTRALALVLSKTHFQTGVTDYLRAFARHRDETVTFVTSRQEGYLPRIIQAFLDFISCQENGRGSQGPESKLGNCYDFLVAIAPEDVHVCQAHAAYFFEKHKYKECVSVYSKALEALSASGALWDERAASLLMDRAAAYFSLGGREQEMMRDLTEAFKVNASLSKRRFVELFSACNTERIEKYARAALDVEFAAYREAVRTRPEVRSDVGKELLSPVICTLQFLIEISPGARRELSVRLADCYVLEGNIKKALELCNGLLGSYQETYLNTLLALRGFCYLHTQSFHESLQDFQKIIGHSCPHPSSCVKALCGRGLIRILSESPYLAALDYITACQLRFEETSFVVKSYVPWNQRGYLVKVLQEEGQKILEKNQNPRGSSASQQNKTGVSNGFLTKEGDASGAHQLASLLLELDASDETSQILCADALYQTDRVDEAHKTLLVALSKSTQRSAVLARLAVLQLKRSFLYDCNQLLKKMIQSGDTSCLLAVAKVLKDEDRALLRNHCHSRAMTILKNKQSDGYTKEAITYLSFAITAAGGFAVDSLLTRARCYGHLGQKKTAIFDFNAILKEDPGNVQALTGRGFIHLALNQKKEAVCDLISAIQVDPALAVTEILSLKQEAQTLIHQLLLDHCRTVLFELGATKEPPATEILKELTVVGESVLKINSRETKSHILYVDTLAADGRHKEALAHLQGSFGQTPPDDSVNSRFGILQVKKRNVYTAAHILAGLAAKDYDELPFLMNFLDTKQRQSLAQVAAKEGNVLVKEDCHGKAIGYYSLAVLASNSNPRYLRQRALCLGHLKDYRRALKDMDKVVRNHGANGLRTKVEDFCSRGHMLLAVSEEKEAVKQFIKALQLEQTLALTSIGAGPNRDAPSKAFLRTAQSCFEMSLFEEAWAATEYGLVIDPNSNDLKKLRTRLKREASGCRVH</sequence>
<protein>
    <submittedName>
        <fullName evidence="2">Tetratricopeptide repeat protein 34</fullName>
    </submittedName>
</protein>
<evidence type="ECO:0000313" key="2">
    <source>
        <dbReference type="RefSeq" id="XP_015266606.1"/>
    </source>
</evidence>
<organism evidence="1 2">
    <name type="scientific">Gekko japonicus</name>
    <name type="common">Schlegel's Japanese gecko</name>
    <dbReference type="NCBI Taxonomy" id="146911"/>
    <lineage>
        <taxon>Eukaryota</taxon>
        <taxon>Metazoa</taxon>
        <taxon>Chordata</taxon>
        <taxon>Craniata</taxon>
        <taxon>Vertebrata</taxon>
        <taxon>Euteleostomi</taxon>
        <taxon>Lepidosauria</taxon>
        <taxon>Squamata</taxon>
        <taxon>Bifurcata</taxon>
        <taxon>Gekkota</taxon>
        <taxon>Gekkonidae</taxon>
        <taxon>Gekkoninae</taxon>
        <taxon>Gekko</taxon>
    </lineage>
</organism>
<gene>
    <name evidence="2" type="primary">TTC34</name>
</gene>
<dbReference type="Gene3D" id="1.25.40.10">
    <property type="entry name" value="Tetratricopeptide repeat domain"/>
    <property type="match status" value="4"/>
</dbReference>
<reference evidence="2" key="1">
    <citation type="submission" date="2025-08" db="UniProtKB">
        <authorList>
            <consortium name="RefSeq"/>
        </authorList>
    </citation>
    <scope>IDENTIFICATION</scope>
</reference>
<keyword evidence="1" id="KW-1185">Reference proteome</keyword>
<dbReference type="PANTHER" id="PTHR44874:SF1">
    <property type="entry name" value="TETRATRICOPEPTIDE REPEAT PROTEIN 34"/>
    <property type="match status" value="1"/>
</dbReference>
<evidence type="ECO:0000313" key="1">
    <source>
        <dbReference type="Proteomes" id="UP000694871"/>
    </source>
</evidence>
<dbReference type="Proteomes" id="UP000694871">
    <property type="component" value="Unplaced"/>
</dbReference>
<proteinExistence type="predicted"/>
<dbReference type="InterPro" id="IPR011990">
    <property type="entry name" value="TPR-like_helical_dom_sf"/>
</dbReference>
<dbReference type="SMART" id="SM00028">
    <property type="entry name" value="TPR"/>
    <property type="match status" value="7"/>
</dbReference>
<accession>A0ABM1JYR9</accession>
<dbReference type="GeneID" id="107110341"/>
<dbReference type="InterPro" id="IPR042161">
    <property type="entry name" value="TTC34"/>
</dbReference>
<dbReference type="InterPro" id="IPR019734">
    <property type="entry name" value="TPR_rpt"/>
</dbReference>
<name>A0ABM1JYR9_GEKJA</name>
<dbReference type="PANTHER" id="PTHR44874">
    <property type="entry name" value="TETRATRICOPEPTIDE REPEAT PROTEIN 34"/>
    <property type="match status" value="1"/>
</dbReference>
<dbReference type="Pfam" id="PF13174">
    <property type="entry name" value="TPR_6"/>
    <property type="match status" value="1"/>
</dbReference>
<dbReference type="RefSeq" id="XP_015266606.1">
    <property type="nucleotide sequence ID" value="XM_015411120.1"/>
</dbReference>